<name>A0A9P6WB90_RHOMI</name>
<dbReference type="GO" id="GO:0008270">
    <property type="term" value="F:zinc ion binding"/>
    <property type="evidence" value="ECO:0007669"/>
    <property type="project" value="UniProtKB-KW"/>
</dbReference>
<dbReference type="SUPFAM" id="SSF57667">
    <property type="entry name" value="beta-beta-alpha zinc fingers"/>
    <property type="match status" value="1"/>
</dbReference>
<dbReference type="PRINTS" id="PR01217">
    <property type="entry name" value="PRICHEXTENSN"/>
</dbReference>
<comment type="subcellular location">
    <subcellularLocation>
        <location evidence="1">Nucleus</location>
    </subcellularLocation>
</comment>
<dbReference type="InterPro" id="IPR013087">
    <property type="entry name" value="Znf_C2H2_type"/>
</dbReference>
<keyword evidence="9" id="KW-1185">Reference proteome</keyword>
<dbReference type="Proteomes" id="UP000777482">
    <property type="component" value="Unassembled WGS sequence"/>
</dbReference>
<dbReference type="EMBL" id="PUHQ01000001">
    <property type="protein sequence ID" value="KAG0667498.1"/>
    <property type="molecule type" value="Genomic_DNA"/>
</dbReference>
<accession>A0A9P6WB90</accession>
<dbReference type="PANTHER" id="PTHR23215:SF0">
    <property type="entry name" value="BUB3-INTERACTING AND GLEBS MOTIF-CONTAINING PROTEIN ZNF207"/>
    <property type="match status" value="1"/>
</dbReference>
<dbReference type="PROSITE" id="PS00028">
    <property type="entry name" value="ZINC_FINGER_C2H2_1"/>
    <property type="match status" value="1"/>
</dbReference>
<evidence type="ECO:0000256" key="5">
    <source>
        <dbReference type="ARBA" id="ARBA00023242"/>
    </source>
</evidence>
<evidence type="ECO:0000313" key="8">
    <source>
        <dbReference type="EMBL" id="KAG0667498.1"/>
    </source>
</evidence>
<dbReference type="PANTHER" id="PTHR23215">
    <property type="entry name" value="ZINC FINGER PROTEIN 207"/>
    <property type="match status" value="1"/>
</dbReference>
<organism evidence="8 9">
    <name type="scientific">Rhodotorula mucilaginosa</name>
    <name type="common">Yeast</name>
    <name type="synonym">Rhodotorula rubra</name>
    <dbReference type="NCBI Taxonomy" id="5537"/>
    <lineage>
        <taxon>Eukaryota</taxon>
        <taxon>Fungi</taxon>
        <taxon>Dikarya</taxon>
        <taxon>Basidiomycota</taxon>
        <taxon>Pucciniomycotina</taxon>
        <taxon>Microbotryomycetes</taxon>
        <taxon>Sporidiobolales</taxon>
        <taxon>Sporidiobolaceae</taxon>
        <taxon>Rhodotorula</taxon>
    </lineage>
</organism>
<dbReference type="SMART" id="SM00355">
    <property type="entry name" value="ZnF_C2H2"/>
    <property type="match status" value="2"/>
</dbReference>
<evidence type="ECO:0000256" key="1">
    <source>
        <dbReference type="ARBA" id="ARBA00004123"/>
    </source>
</evidence>
<feature type="domain" description="C2H2-type" evidence="7">
    <location>
        <begin position="43"/>
        <end position="64"/>
    </location>
</feature>
<keyword evidence="5" id="KW-0539">Nucleus</keyword>
<protein>
    <recommendedName>
        <fullName evidence="7">C2H2-type domain-containing protein</fullName>
    </recommendedName>
</protein>
<evidence type="ECO:0000259" key="7">
    <source>
        <dbReference type="PROSITE" id="PS00028"/>
    </source>
</evidence>
<evidence type="ECO:0000256" key="4">
    <source>
        <dbReference type="ARBA" id="ARBA00022833"/>
    </source>
</evidence>
<evidence type="ECO:0000256" key="3">
    <source>
        <dbReference type="ARBA" id="ARBA00022771"/>
    </source>
</evidence>
<reference evidence="8 9" key="1">
    <citation type="submission" date="2020-11" db="EMBL/GenBank/DDBJ databases">
        <title>Kefir isolates.</title>
        <authorList>
            <person name="Marcisauskas S."/>
            <person name="Kim Y."/>
            <person name="Blasche S."/>
        </authorList>
    </citation>
    <scope>NUCLEOTIDE SEQUENCE [LARGE SCALE GENOMIC DNA]</scope>
    <source>
        <strain evidence="8 9">KR</strain>
    </source>
</reference>
<sequence>MAKNRKKSKTKKIADLAWCWYCDRTFEDQRVLLSHQKAKHFRCPQCPRRLNTAGGLAVHLDQVHKMGTDKIENALPGRESFDIEIYGMEGIPAADLAAWKRRTAEELGLPNPDGDPLRPKKHQWAQVALTPAEAKQQLAAHKALMGLIETPAPAPVPVPVPAPTQVTNIPPPPPPAPVPVPSAFPLGGMNGIPPPPPGFVPPPGIAPPPAGMPFPPPGFPMPLPPGLSLPPGIPPPPGMPLPPGLSIPPPPMGFPLPPGFPAPPPGAGFPMPFPAGAAGGPAGMVRPLPPAAPSAPARETIASSSKILKPGTLLVYADEDLSPEEKRARLVQYRVEDEPQLAAAPATAGASSATGPAEVEAVGNVASAAVEGAPASVVIGDAGESKAMQLDAGGGDPLTAEVETGSAAAAAATASSSAGAGGGRTRARAADLMEE</sequence>
<evidence type="ECO:0000313" key="9">
    <source>
        <dbReference type="Proteomes" id="UP000777482"/>
    </source>
</evidence>
<dbReference type="Gene3D" id="3.30.160.60">
    <property type="entry name" value="Classic Zinc Finger"/>
    <property type="match status" value="1"/>
</dbReference>
<evidence type="ECO:0000256" key="2">
    <source>
        <dbReference type="ARBA" id="ARBA00022723"/>
    </source>
</evidence>
<dbReference type="CDD" id="cd20908">
    <property type="entry name" value="SUF4-like"/>
    <property type="match status" value="1"/>
</dbReference>
<keyword evidence="4" id="KW-0862">Zinc</keyword>
<dbReference type="OrthoDB" id="1306014at2759"/>
<keyword evidence="3" id="KW-0863">Zinc-finger</keyword>
<feature type="region of interest" description="Disordered" evidence="6">
    <location>
        <begin position="412"/>
        <end position="435"/>
    </location>
</feature>
<comment type="caution">
    <text evidence="8">The sequence shown here is derived from an EMBL/GenBank/DDBJ whole genome shotgun (WGS) entry which is preliminary data.</text>
</comment>
<dbReference type="GO" id="GO:0005634">
    <property type="term" value="C:nucleus"/>
    <property type="evidence" value="ECO:0007669"/>
    <property type="project" value="UniProtKB-SubCell"/>
</dbReference>
<proteinExistence type="predicted"/>
<dbReference type="InterPro" id="IPR036236">
    <property type="entry name" value="Znf_C2H2_sf"/>
</dbReference>
<evidence type="ECO:0000256" key="6">
    <source>
        <dbReference type="SAM" id="MobiDB-lite"/>
    </source>
</evidence>
<keyword evidence="2" id="KW-0479">Metal-binding</keyword>
<gene>
    <name evidence="8" type="ORF">C6P46_000029</name>
</gene>
<dbReference type="AlphaFoldDB" id="A0A9P6WB90"/>